<dbReference type="OrthoDB" id="9813502at2"/>
<proteinExistence type="predicted"/>
<evidence type="ECO:0000313" key="3">
    <source>
        <dbReference type="Proteomes" id="UP000294963"/>
    </source>
</evidence>
<dbReference type="InterPro" id="IPR006528">
    <property type="entry name" value="Phage_head_morphogenesis_dom"/>
</dbReference>
<keyword evidence="3" id="KW-1185">Reference proteome</keyword>
<dbReference type="AlphaFoldDB" id="A0A4R1XQG2"/>
<dbReference type="NCBIfam" id="TIGR01641">
    <property type="entry name" value="phageSPP1_gp7"/>
    <property type="match status" value="1"/>
</dbReference>
<name>A0A4R1XQG2_ACICA</name>
<gene>
    <name evidence="2" type="ORF">EC844_12627</name>
</gene>
<protein>
    <submittedName>
        <fullName evidence="2">SPP1 gp7 family putative phage head morphogenesis protein</fullName>
    </submittedName>
</protein>
<comment type="caution">
    <text evidence="2">The sequence shown here is derived from an EMBL/GenBank/DDBJ whole genome shotgun (WGS) entry which is preliminary data.</text>
</comment>
<evidence type="ECO:0000259" key="1">
    <source>
        <dbReference type="Pfam" id="PF04233"/>
    </source>
</evidence>
<dbReference type="EMBL" id="SLVJ01000026">
    <property type="protein sequence ID" value="TCM61873.1"/>
    <property type="molecule type" value="Genomic_DNA"/>
</dbReference>
<dbReference type="Pfam" id="PF04233">
    <property type="entry name" value="Phage_Mu_F"/>
    <property type="match status" value="1"/>
</dbReference>
<sequence>MQAVFGQPPRKAIEYLENKQLMPSQDWWQVQGNAHNKAFVISHMTRMDLLEDIRQSLIAAQKNGWDLKKWSEVVEPKMKARGWWGKQEVFTEDGQRSVQLGNPYRLKTIYQTNMAQAYEAGRQSVMFDDNPLFPYLQYSAILDNKTRPQHRSLHGVVMLKSDPAWQAIAPKNGYNCRCTVIELMAHEAQAQKIYDSASYLSFHDVDVSNGGIAKVAKLDLPGLPSFSTDAGWVGRPNALPTKQMMDKAISVEPQLAAKAVTQTFKNTSVAQQYNNEVKQWIQSVDTQKPRGEMRSVGTLPIEFLSALKSKKGVVLESAAITVHDRETLRHIDQDRKNHNREWFENIVEHLNSPHDLYWDKSHATPLLIFDIQQDGIFYKLVLQINQKIKGKDAGDMKQKITGNLIRTLIVEQPENILNGKDYEFLVSKK</sequence>
<accession>A0A4R1XQG2</accession>
<dbReference type="Proteomes" id="UP000294963">
    <property type="component" value="Unassembled WGS sequence"/>
</dbReference>
<reference evidence="2 3" key="1">
    <citation type="submission" date="2019-03" db="EMBL/GenBank/DDBJ databases">
        <title>Genomic analyses of the natural microbiome of Caenorhabditis elegans.</title>
        <authorList>
            <person name="Samuel B."/>
        </authorList>
    </citation>
    <scope>NUCLEOTIDE SEQUENCE [LARGE SCALE GENOMIC DNA]</scope>
    <source>
        <strain evidence="2 3">JUb89</strain>
    </source>
</reference>
<organism evidence="2 3">
    <name type="scientific">Acinetobacter calcoaceticus</name>
    <dbReference type="NCBI Taxonomy" id="471"/>
    <lineage>
        <taxon>Bacteria</taxon>
        <taxon>Pseudomonadati</taxon>
        <taxon>Pseudomonadota</taxon>
        <taxon>Gammaproteobacteria</taxon>
        <taxon>Moraxellales</taxon>
        <taxon>Moraxellaceae</taxon>
        <taxon>Acinetobacter</taxon>
        <taxon>Acinetobacter calcoaceticus/baumannii complex</taxon>
    </lineage>
</organism>
<feature type="domain" description="Phage head morphogenesis" evidence="1">
    <location>
        <begin position="52"/>
        <end position="181"/>
    </location>
</feature>
<evidence type="ECO:0000313" key="2">
    <source>
        <dbReference type="EMBL" id="TCM61873.1"/>
    </source>
</evidence>